<protein>
    <recommendedName>
        <fullName evidence="1">DOD-type homing endonuclease domain-containing protein</fullName>
    </recommendedName>
</protein>
<evidence type="ECO:0000313" key="3">
    <source>
        <dbReference type="Proteomes" id="UP000028781"/>
    </source>
</evidence>
<reference evidence="2 3" key="1">
    <citation type="journal article" date="2015" name="Int. J. Syst. Evol. Microbiol.">
        <title>M ethanocaldococcus bathoardescens sp. nov., a hyperthermophilic methanogen isolated from a volcanically active deep-sea hydrothermal vent.</title>
        <authorList>
            <person name="Stewart L.C."/>
            <person name="Jung J.H."/>
            <person name="Kim Y.T."/>
            <person name="Kwon S.W."/>
            <person name="Park C.S."/>
            <person name="Holden J.F."/>
        </authorList>
    </citation>
    <scope>NUCLEOTIDE SEQUENCE [LARGE SCALE GENOMIC DNA]</scope>
    <source>
        <strain evidence="2 3">JH146</strain>
    </source>
</reference>
<accession>A0A076LKL0</accession>
<dbReference type="Gene3D" id="3.10.28.10">
    <property type="entry name" value="Homing endonucleases"/>
    <property type="match status" value="1"/>
</dbReference>
<dbReference type="STRING" id="1301915.JH146_1312"/>
<dbReference type="Pfam" id="PF14528">
    <property type="entry name" value="LAGLIDADG_3"/>
    <property type="match status" value="1"/>
</dbReference>
<dbReference type="HOGENOM" id="CLU_914059_0_0_2"/>
<evidence type="ECO:0000313" key="2">
    <source>
        <dbReference type="EMBL" id="AIJ06154.1"/>
    </source>
</evidence>
<proteinExistence type="predicted"/>
<dbReference type="EMBL" id="CP009149">
    <property type="protein sequence ID" value="AIJ06154.1"/>
    <property type="molecule type" value="Genomic_DNA"/>
</dbReference>
<feature type="domain" description="DOD-type homing endonuclease" evidence="1">
    <location>
        <begin position="77"/>
        <end position="205"/>
    </location>
</feature>
<dbReference type="RefSeq" id="WP_048202256.1">
    <property type="nucleotide sequence ID" value="NZ_CP009149.1"/>
</dbReference>
<dbReference type="InterPro" id="IPR004860">
    <property type="entry name" value="LAGLIDADG_dom"/>
</dbReference>
<dbReference type="InterPro" id="IPR027434">
    <property type="entry name" value="Homing_endonucl"/>
</dbReference>
<dbReference type="GO" id="GO:0004519">
    <property type="term" value="F:endonuclease activity"/>
    <property type="evidence" value="ECO:0007669"/>
    <property type="project" value="InterPro"/>
</dbReference>
<dbReference type="InterPro" id="IPR004042">
    <property type="entry name" value="Intein_endonuc_central"/>
</dbReference>
<evidence type="ECO:0000259" key="1">
    <source>
        <dbReference type="PROSITE" id="PS50819"/>
    </source>
</evidence>
<organism evidence="2 3">
    <name type="scientific">Methanocaldococcus bathoardescens</name>
    <dbReference type="NCBI Taxonomy" id="1301915"/>
    <lineage>
        <taxon>Archaea</taxon>
        <taxon>Methanobacteriati</taxon>
        <taxon>Methanobacteriota</taxon>
        <taxon>Methanomada group</taxon>
        <taxon>Methanococci</taxon>
        <taxon>Methanococcales</taxon>
        <taxon>Methanocaldococcaceae</taxon>
        <taxon>Methanocaldococcus</taxon>
    </lineage>
</organism>
<keyword evidence="3" id="KW-1185">Reference proteome</keyword>
<dbReference type="SUPFAM" id="SSF55608">
    <property type="entry name" value="Homing endonucleases"/>
    <property type="match status" value="2"/>
</dbReference>
<dbReference type="KEGG" id="mjh:JH146_1312"/>
<name>A0A076LKL0_9EURY</name>
<sequence length="271" mass="32277">MVNLKELSQKEILELIDYVRLLRKQNFSYSQISKKIEVERDIKISKSTIIRWCKNTNSPFNKIKFLDLSLSPEISYIIGVYFGDANIYYRKKTGTYYFRIKVVDKDFAEVVKNSLIKIGLNPTIIYVEEKTRSNRWHVEASSKSLYKFLNQNKEELFKIAEKYPEDFLRGFFDSEGYITSNKIALENYNLELLEFSKELLKKLDIHSTIHIAKKKGTESNIRGEIYHYKDDFYRLSIHRKESVKNFAIKVSFSIKRKREKLQKFLESMDKH</sequence>
<gene>
    <name evidence="2" type="ORF">JH146_1312</name>
</gene>
<dbReference type="AlphaFoldDB" id="A0A076LKL0"/>
<dbReference type="OrthoDB" id="65293at2157"/>
<dbReference type="PROSITE" id="PS50819">
    <property type="entry name" value="INTEIN_ENDONUCLEASE"/>
    <property type="match status" value="1"/>
</dbReference>
<dbReference type="Proteomes" id="UP000028781">
    <property type="component" value="Chromosome"/>
</dbReference>
<dbReference type="GeneID" id="24891939"/>